<gene>
    <name evidence="8" type="ORF">H8S19_03280</name>
</gene>
<dbReference type="SUPFAM" id="SSF109604">
    <property type="entry name" value="HD-domain/PDEase-like"/>
    <property type="match status" value="1"/>
</dbReference>
<dbReference type="InterPro" id="IPR054703">
    <property type="entry name" value="Mop-rel"/>
</dbReference>
<evidence type="ECO:0000259" key="7">
    <source>
        <dbReference type="SMART" id="SM00471"/>
    </source>
</evidence>
<sequence length="576" mass="65800">MRTIYLIRHGKPEFPDEQKYCIGRTDLPLSEEGRTQIQALGETFARRRIEKIYTSPLKRCRESAAILQEVIDRSIPIEVMDGLAEIDMGEWDGHSFDEIREQFPAEYAARGADMYDFRPPQGESFADCARRAKTTWNELRMKSRGDILVIGHAGWFRTLICGWEKRKKAELLQIPFGYGQVYERKDFVFDALISAAGRSSRMGDFKPLMKLGAQTVLEREIQTLRACGVHEITIITGHRAEDIRAAAAGTGIHFIHNPAYAETKMFDSVCLGLSYYEEKRKTAGKETLDGIFFFPVDVPLFIPFTLEYEKYRFAEGDGDVYLPEYEKTPGHPILIHADVISKLLQHDGTMGLKGACEQPEIRRIPLDVPDPGCAFDADTQEEFQKLRDWERKRPVPDKEECERLLAWFHTPEATVRHSRAVAELAVELADRVLKHRAETCVEMTYKSPPIDKHKIYAAALLHDIAKAYPEHPETGAGWLRLLGHTGIADIVADHMDLPEEKLGYLNESLIVYLADKQVQGERRVTIEERFAAKWEKFKDNPEALAGVERRYQLAKRAEVLLQKGKEGKSYEINENN</sequence>
<dbReference type="CDD" id="cd07067">
    <property type="entry name" value="HP_PGM_like"/>
    <property type="match status" value="1"/>
</dbReference>
<organism evidence="8 9">
    <name type="scientific">Clostridium segne</name>
    <dbReference type="NCBI Taxonomy" id="2763038"/>
    <lineage>
        <taxon>Bacteria</taxon>
        <taxon>Bacillati</taxon>
        <taxon>Bacillota</taxon>
        <taxon>Clostridia</taxon>
        <taxon>Eubacteriales</taxon>
        <taxon>Clostridiaceae</taxon>
        <taxon>Clostridium</taxon>
    </lineage>
</organism>
<keyword evidence="9" id="KW-1185">Reference proteome</keyword>
<dbReference type="Gene3D" id="3.90.550.10">
    <property type="entry name" value="Spore Coat Polysaccharide Biosynthesis Protein SpsA, Chain A"/>
    <property type="match status" value="1"/>
</dbReference>
<dbReference type="Gene3D" id="3.40.50.1240">
    <property type="entry name" value="Phosphoglycerate mutase-like"/>
    <property type="match status" value="1"/>
</dbReference>
<dbReference type="InterPro" id="IPR029044">
    <property type="entry name" value="Nucleotide-diphossugar_trans"/>
</dbReference>
<name>A0AAW3WZ37_9CLOT</name>
<accession>A0AAW3WZ37</accession>
<dbReference type="NCBIfam" id="NF045665">
    <property type="entry name" value="NTPtran_DVU1551"/>
    <property type="match status" value="1"/>
</dbReference>
<feature type="domain" description="HD/PDEase" evidence="7">
    <location>
        <begin position="410"/>
        <end position="529"/>
    </location>
</feature>
<evidence type="ECO:0000256" key="4">
    <source>
        <dbReference type="ARBA" id="ARBA00023235"/>
    </source>
</evidence>
<evidence type="ECO:0000256" key="3">
    <source>
        <dbReference type="ARBA" id="ARBA00023152"/>
    </source>
</evidence>
<evidence type="ECO:0000256" key="5">
    <source>
        <dbReference type="PIRSR" id="PIRSR613078-1"/>
    </source>
</evidence>
<evidence type="ECO:0000256" key="2">
    <source>
        <dbReference type="ARBA" id="ARBA00012028"/>
    </source>
</evidence>
<dbReference type="InterPro" id="IPR013078">
    <property type="entry name" value="His_Pase_superF_clade-1"/>
</dbReference>
<protein>
    <recommendedName>
        <fullName evidence="2">phosphoglycerate mutase (2,3-diphosphoglycerate-dependent)</fullName>
        <ecNumber evidence="2">5.4.2.11</ecNumber>
    </recommendedName>
</protein>
<dbReference type="InterPro" id="IPR029033">
    <property type="entry name" value="His_PPase_superfam"/>
</dbReference>
<dbReference type="SMART" id="SM00471">
    <property type="entry name" value="HDc"/>
    <property type="match status" value="1"/>
</dbReference>
<keyword evidence="4" id="KW-0413">Isomerase</keyword>
<dbReference type="PANTHER" id="PTHR11931">
    <property type="entry name" value="PHOSPHOGLYCERATE MUTASE"/>
    <property type="match status" value="1"/>
</dbReference>
<dbReference type="SUPFAM" id="SSF53254">
    <property type="entry name" value="Phosphoglycerate mutase-like"/>
    <property type="match status" value="1"/>
</dbReference>
<dbReference type="Pfam" id="PF00300">
    <property type="entry name" value="His_Phos_1"/>
    <property type="match status" value="1"/>
</dbReference>
<feature type="active site" description="Tele-phosphohistidine intermediate" evidence="5">
    <location>
        <position position="9"/>
    </location>
</feature>
<dbReference type="InterPro" id="IPR005952">
    <property type="entry name" value="Phosphogly_mut1"/>
</dbReference>
<keyword evidence="3" id="KW-0324">Glycolysis</keyword>
<evidence type="ECO:0000313" key="8">
    <source>
        <dbReference type="EMBL" id="MBC5656103.1"/>
    </source>
</evidence>
<dbReference type="InterPro" id="IPR003607">
    <property type="entry name" value="HD/PDEase_dom"/>
</dbReference>
<feature type="active site" description="Proton donor/acceptor" evidence="5">
    <location>
        <position position="85"/>
    </location>
</feature>
<feature type="binding site" evidence="6">
    <location>
        <position position="59"/>
    </location>
    <ligand>
        <name>substrate</name>
    </ligand>
</feature>
<dbReference type="Gene3D" id="1.10.3210.10">
    <property type="entry name" value="Hypothetical protein af1432"/>
    <property type="match status" value="1"/>
</dbReference>
<dbReference type="SMART" id="SM00855">
    <property type="entry name" value="PGAM"/>
    <property type="match status" value="1"/>
</dbReference>
<dbReference type="InterPro" id="IPR025877">
    <property type="entry name" value="MobA-like_NTP_Trfase"/>
</dbReference>
<dbReference type="CDD" id="cd00077">
    <property type="entry name" value="HDc"/>
    <property type="match status" value="1"/>
</dbReference>
<comment type="similarity">
    <text evidence="1">Belongs to the phosphoglycerate mutase family. BPG-dependent PGAM subfamily.</text>
</comment>
<dbReference type="Pfam" id="PF12804">
    <property type="entry name" value="NTP_transf_3"/>
    <property type="match status" value="1"/>
</dbReference>
<dbReference type="GO" id="GO:0016779">
    <property type="term" value="F:nucleotidyltransferase activity"/>
    <property type="evidence" value="ECO:0007669"/>
    <property type="project" value="UniProtKB-ARBA"/>
</dbReference>
<proteinExistence type="inferred from homology"/>
<dbReference type="Proteomes" id="UP000653904">
    <property type="component" value="Unassembled WGS sequence"/>
</dbReference>
<dbReference type="EC" id="5.4.2.11" evidence="2"/>
<comment type="caution">
    <text evidence="8">The sequence shown here is derived from an EMBL/GenBank/DDBJ whole genome shotgun (WGS) entry which is preliminary data.</text>
</comment>
<dbReference type="CDD" id="cd04182">
    <property type="entry name" value="GT_2_like_f"/>
    <property type="match status" value="1"/>
</dbReference>
<evidence type="ECO:0000256" key="1">
    <source>
        <dbReference type="ARBA" id="ARBA00006717"/>
    </source>
</evidence>
<dbReference type="InterPro" id="IPR006674">
    <property type="entry name" value="HD_domain"/>
</dbReference>
<dbReference type="RefSeq" id="WP_118651509.1">
    <property type="nucleotide sequence ID" value="NZ_JACOOW010000004.1"/>
</dbReference>
<evidence type="ECO:0000313" key="9">
    <source>
        <dbReference type="Proteomes" id="UP000653904"/>
    </source>
</evidence>
<dbReference type="GO" id="GO:0004619">
    <property type="term" value="F:phosphoglycerate mutase activity"/>
    <property type="evidence" value="ECO:0007669"/>
    <property type="project" value="UniProtKB-EC"/>
</dbReference>
<dbReference type="EMBL" id="JACOOW010000004">
    <property type="protein sequence ID" value="MBC5656103.1"/>
    <property type="molecule type" value="Genomic_DNA"/>
</dbReference>
<dbReference type="SUPFAM" id="SSF53448">
    <property type="entry name" value="Nucleotide-diphospho-sugar transferases"/>
    <property type="match status" value="1"/>
</dbReference>
<dbReference type="Pfam" id="PF01966">
    <property type="entry name" value="HD"/>
    <property type="match status" value="1"/>
</dbReference>
<reference evidence="8 9" key="1">
    <citation type="submission" date="2020-08" db="EMBL/GenBank/DDBJ databases">
        <title>Genome public.</title>
        <authorList>
            <person name="Liu C."/>
            <person name="Sun Q."/>
        </authorList>
    </citation>
    <scope>NUCLEOTIDE SEQUENCE [LARGE SCALE GENOMIC DNA]</scope>
    <source>
        <strain evidence="8 9">BX14</strain>
    </source>
</reference>
<dbReference type="AlphaFoldDB" id="A0AAW3WZ37"/>
<evidence type="ECO:0000256" key="6">
    <source>
        <dbReference type="PIRSR" id="PIRSR613078-2"/>
    </source>
</evidence>
<dbReference type="GO" id="GO:0006096">
    <property type="term" value="P:glycolytic process"/>
    <property type="evidence" value="ECO:0007669"/>
    <property type="project" value="UniProtKB-KW"/>
</dbReference>